<keyword evidence="3" id="KW-1185">Reference proteome</keyword>
<protein>
    <submittedName>
        <fullName evidence="2">Uncharacterized protein</fullName>
    </submittedName>
</protein>
<proteinExistence type="predicted"/>
<dbReference type="AlphaFoldDB" id="A0A0H4X052"/>
<gene>
    <name evidence="2" type="ORF">A176_005983</name>
</gene>
<organism evidence="2 3">
    <name type="scientific">Pseudomyxococcus hansupus</name>
    <dbReference type="NCBI Taxonomy" id="1297742"/>
    <lineage>
        <taxon>Bacteria</taxon>
        <taxon>Pseudomonadati</taxon>
        <taxon>Myxococcota</taxon>
        <taxon>Myxococcia</taxon>
        <taxon>Myxococcales</taxon>
        <taxon>Cystobacterineae</taxon>
        <taxon>Myxococcaceae</taxon>
        <taxon>Pseudomyxococcus</taxon>
    </lineage>
</organism>
<name>A0A0H4X052_9BACT</name>
<evidence type="ECO:0000313" key="3">
    <source>
        <dbReference type="Proteomes" id="UP000009026"/>
    </source>
</evidence>
<feature type="region of interest" description="Disordered" evidence="1">
    <location>
        <begin position="1"/>
        <end position="39"/>
    </location>
</feature>
<accession>A0A0H4X052</accession>
<evidence type="ECO:0000256" key="1">
    <source>
        <dbReference type="SAM" id="MobiDB-lite"/>
    </source>
</evidence>
<dbReference type="KEGG" id="mym:A176_005983"/>
<dbReference type="EMBL" id="CP012109">
    <property type="protein sequence ID" value="AKQ69071.1"/>
    <property type="molecule type" value="Genomic_DNA"/>
</dbReference>
<evidence type="ECO:0000313" key="2">
    <source>
        <dbReference type="EMBL" id="AKQ69071.1"/>
    </source>
</evidence>
<dbReference type="Proteomes" id="UP000009026">
    <property type="component" value="Chromosome"/>
</dbReference>
<reference evidence="2 3" key="1">
    <citation type="journal article" date="2016" name="PLoS ONE">
        <title>Complete Genome Sequence and Comparative Genomics of a Novel Myxobacterium Myxococcus hansupus.</title>
        <authorList>
            <person name="Sharma G."/>
            <person name="Narwani T."/>
            <person name="Subramanian S."/>
        </authorList>
    </citation>
    <scope>NUCLEOTIDE SEQUENCE [LARGE SCALE GENOMIC DNA]</scope>
    <source>
        <strain evidence="3">mixupus</strain>
    </source>
</reference>
<sequence>MTGIEPVAGRRTSPATGGIRPVDTRPPARPQRTGAGRLK</sequence>